<name>A0A7D7RMT4_PLAMR</name>
<dbReference type="PROSITE" id="PS50983">
    <property type="entry name" value="FE_B12_PBP"/>
    <property type="match status" value="1"/>
</dbReference>
<dbReference type="CDD" id="cd01143">
    <property type="entry name" value="YvrC"/>
    <property type="match status" value="1"/>
</dbReference>
<comment type="similarity">
    <text evidence="1">Belongs to the bacterial solute-binding protein 8 family.</text>
</comment>
<evidence type="ECO:0000256" key="4">
    <source>
        <dbReference type="SAM" id="MobiDB-lite"/>
    </source>
</evidence>
<feature type="compositionally biased region" description="Acidic residues" evidence="4">
    <location>
        <begin position="26"/>
        <end position="36"/>
    </location>
</feature>
<dbReference type="KEGG" id="pdec:H1Q58_13335"/>
<dbReference type="InterPro" id="IPR050902">
    <property type="entry name" value="ABC_Transporter_SBP"/>
</dbReference>
<dbReference type="InterPro" id="IPR002491">
    <property type="entry name" value="ABC_transptr_periplasmic_BD"/>
</dbReference>
<sequence>MEKIWKFGAAAGMAAIVLAGCGDEEAAPVEDQETETPAEPPTEVAEAEFPVTLVDAMGDEVVIEEEPESFVSMIPSNTEIAYELGLGEKMVGVSDFDNYPEEVADLEKIGGQEFNVEKIISLQPDMVLAHESGLGMGTDGYQQLRDAGLNVFVVENAETFDEVYETISTIGQVSGAVEAANGLIEEMEVQVAEIEELAANVEESKSVFVEIGSEPELYTAGTGTFIHEMLTMIQAENVAGGEEGWISMDPEAVVAANPEIIITTEGGYIENAAELIKERSGYAAVTAVQEDAIYELNPDTVTRPGPRLTEGLMTLAEVIYPETFSE</sequence>
<evidence type="ECO:0000256" key="1">
    <source>
        <dbReference type="ARBA" id="ARBA00008814"/>
    </source>
</evidence>
<keyword evidence="7" id="KW-1185">Reference proteome</keyword>
<reference evidence="6 7" key="1">
    <citation type="submission" date="2020-07" db="EMBL/GenBank/DDBJ databases">
        <title>Screening of a cold-adapted Planococcus bacterium producing protease in traditional shrimp paste and protease identification by genome sequencing.</title>
        <authorList>
            <person name="Gao R."/>
            <person name="Leng W."/>
            <person name="Chu Q."/>
            <person name="Wu X."/>
            <person name="Liu H."/>
            <person name="Li X."/>
        </authorList>
    </citation>
    <scope>NUCLEOTIDE SEQUENCE [LARGE SCALE GENOMIC DNA]</scope>
    <source>
        <strain evidence="6 7">XJ11</strain>
    </source>
</reference>
<protein>
    <submittedName>
        <fullName evidence="6">ABC transporter substrate-binding protein</fullName>
    </submittedName>
</protein>
<keyword evidence="3" id="KW-0175">Coiled coil</keyword>
<dbReference type="AlphaFoldDB" id="A0A7D7RMT4"/>
<keyword evidence="2" id="KW-0732">Signal</keyword>
<dbReference type="EMBL" id="CP059540">
    <property type="protein sequence ID" value="QMT16939.1"/>
    <property type="molecule type" value="Genomic_DNA"/>
</dbReference>
<evidence type="ECO:0000313" key="7">
    <source>
        <dbReference type="Proteomes" id="UP000514716"/>
    </source>
</evidence>
<accession>A0A7D7RMT4</accession>
<feature type="region of interest" description="Disordered" evidence="4">
    <location>
        <begin position="26"/>
        <end position="46"/>
    </location>
</feature>
<dbReference type="RefSeq" id="WP_182091807.1">
    <property type="nucleotide sequence ID" value="NZ_CP059540.1"/>
</dbReference>
<dbReference type="SUPFAM" id="SSF53807">
    <property type="entry name" value="Helical backbone' metal receptor"/>
    <property type="match status" value="1"/>
</dbReference>
<dbReference type="PANTHER" id="PTHR30535:SF34">
    <property type="entry name" value="MOLYBDATE-BINDING PROTEIN MOLA"/>
    <property type="match status" value="1"/>
</dbReference>
<dbReference type="Proteomes" id="UP000514716">
    <property type="component" value="Chromosome"/>
</dbReference>
<dbReference type="NCBIfam" id="NF038402">
    <property type="entry name" value="TroA_like"/>
    <property type="match status" value="1"/>
</dbReference>
<evidence type="ECO:0000259" key="5">
    <source>
        <dbReference type="PROSITE" id="PS50983"/>
    </source>
</evidence>
<dbReference type="PROSITE" id="PS51257">
    <property type="entry name" value="PROKAR_LIPOPROTEIN"/>
    <property type="match status" value="1"/>
</dbReference>
<dbReference type="Pfam" id="PF01497">
    <property type="entry name" value="Peripla_BP_2"/>
    <property type="match status" value="1"/>
</dbReference>
<dbReference type="Gene3D" id="3.40.50.1980">
    <property type="entry name" value="Nitrogenase molybdenum iron protein domain"/>
    <property type="match status" value="2"/>
</dbReference>
<feature type="coiled-coil region" evidence="3">
    <location>
        <begin position="177"/>
        <end position="204"/>
    </location>
</feature>
<dbReference type="PANTHER" id="PTHR30535">
    <property type="entry name" value="VITAMIN B12-BINDING PROTEIN"/>
    <property type="match status" value="1"/>
</dbReference>
<evidence type="ECO:0000313" key="6">
    <source>
        <dbReference type="EMBL" id="QMT16939.1"/>
    </source>
</evidence>
<feature type="domain" description="Fe/B12 periplasmic-binding" evidence="5">
    <location>
        <begin position="69"/>
        <end position="323"/>
    </location>
</feature>
<dbReference type="InterPro" id="IPR054828">
    <property type="entry name" value="Vit_B12_bind_prot"/>
</dbReference>
<gene>
    <name evidence="6" type="ORF">H1Q58_13335</name>
</gene>
<evidence type="ECO:0000256" key="3">
    <source>
        <dbReference type="SAM" id="Coils"/>
    </source>
</evidence>
<feature type="compositionally biased region" description="Low complexity" evidence="4">
    <location>
        <begin position="37"/>
        <end position="46"/>
    </location>
</feature>
<evidence type="ECO:0000256" key="2">
    <source>
        <dbReference type="ARBA" id="ARBA00022729"/>
    </source>
</evidence>
<organism evidence="6 7">
    <name type="scientific">Planococcus maritimus</name>
    <dbReference type="NCBI Taxonomy" id="192421"/>
    <lineage>
        <taxon>Bacteria</taxon>
        <taxon>Bacillati</taxon>
        <taxon>Bacillota</taxon>
        <taxon>Bacilli</taxon>
        <taxon>Bacillales</taxon>
        <taxon>Caryophanaceae</taxon>
        <taxon>Planococcus</taxon>
    </lineage>
</organism>
<dbReference type="GO" id="GO:0071281">
    <property type="term" value="P:cellular response to iron ion"/>
    <property type="evidence" value="ECO:0007669"/>
    <property type="project" value="TreeGrafter"/>
</dbReference>
<proteinExistence type="inferred from homology"/>